<feature type="region of interest" description="Disordered" evidence="3">
    <location>
        <begin position="410"/>
        <end position="433"/>
    </location>
</feature>
<gene>
    <name evidence="5" type="ORF">JRQ81_006874</name>
</gene>
<sequence>MERMASGALSSPAVEIRVAAAPEAEGEGLREGGDPEEEEEEEEEEEGGEEEEGRRRRHRGRLRPAPLGSGSCSEDDSGRGGGAKSSGGENEDCSHQWRPPDPDLIAKLVAQIEDYFSDENLEKDAFLLKHVRRNKMGYVSVKLLTSFKKLNEDNRKVRRNTPVPVFPSENLPSKMLLVYDICLTSALHPLDGQQENGGLPEKVMEHLLKVFVKFGAISSVRVLKPGQDIPPDLKRFSSRYAQVGTEECAIVEFEEVEAAIRAHEAMCVAGQGQAMKVVLMAMKPPKKKVPKEKSREAESSGKARSVNKRVEELQYTGDESSANSSSEPESDPASPMSGRRSSASNKLSPSAYPNHHLSPNISPRSSPWSSPSSVRKISRMSPLAGDGRWNRALARRCRGDVRIIRRTVASPLPVAPGPRGGGSGKFRAKRKAQ</sequence>
<dbReference type="GO" id="GO:0003729">
    <property type="term" value="F:mRNA binding"/>
    <property type="evidence" value="ECO:0007669"/>
    <property type="project" value="TreeGrafter"/>
</dbReference>
<feature type="compositionally biased region" description="Basic and acidic residues" evidence="3">
    <location>
        <begin position="291"/>
        <end position="301"/>
    </location>
</feature>
<feature type="compositionally biased region" description="Low complexity" evidence="3">
    <location>
        <begin position="318"/>
        <end position="337"/>
    </location>
</feature>
<feature type="region of interest" description="Disordered" evidence="3">
    <location>
        <begin position="1"/>
        <end position="99"/>
    </location>
</feature>
<dbReference type="InterPro" id="IPR036388">
    <property type="entry name" value="WH-like_DNA-bd_sf"/>
</dbReference>
<feature type="compositionally biased region" description="Low complexity" evidence="3">
    <location>
        <begin position="358"/>
        <end position="374"/>
    </location>
</feature>
<dbReference type="SUPFAM" id="SSF46785">
    <property type="entry name" value="Winged helix' DNA-binding domain"/>
    <property type="match status" value="1"/>
</dbReference>
<evidence type="ECO:0000259" key="4">
    <source>
        <dbReference type="PROSITE" id="PS50961"/>
    </source>
</evidence>
<dbReference type="PANTHER" id="PTHR22792">
    <property type="entry name" value="LUPUS LA PROTEIN-RELATED"/>
    <property type="match status" value="1"/>
</dbReference>
<feature type="region of interest" description="Disordered" evidence="3">
    <location>
        <begin position="285"/>
        <end position="374"/>
    </location>
</feature>
<evidence type="ECO:0000313" key="6">
    <source>
        <dbReference type="Proteomes" id="UP001142489"/>
    </source>
</evidence>
<keyword evidence="1 2" id="KW-0694">RNA-binding</keyword>
<feature type="compositionally biased region" description="Acidic residues" evidence="3">
    <location>
        <begin position="34"/>
        <end position="51"/>
    </location>
</feature>
<dbReference type="AlphaFoldDB" id="A0A9Q0XEE0"/>
<comment type="caution">
    <text evidence="5">The sequence shown here is derived from an EMBL/GenBank/DDBJ whole genome shotgun (WGS) entry which is preliminary data.</text>
</comment>
<organism evidence="5 6">
    <name type="scientific">Phrynocephalus forsythii</name>
    <dbReference type="NCBI Taxonomy" id="171643"/>
    <lineage>
        <taxon>Eukaryota</taxon>
        <taxon>Metazoa</taxon>
        <taxon>Chordata</taxon>
        <taxon>Craniata</taxon>
        <taxon>Vertebrata</taxon>
        <taxon>Euteleostomi</taxon>
        <taxon>Lepidosauria</taxon>
        <taxon>Squamata</taxon>
        <taxon>Bifurcata</taxon>
        <taxon>Unidentata</taxon>
        <taxon>Episquamata</taxon>
        <taxon>Toxicofera</taxon>
        <taxon>Iguania</taxon>
        <taxon>Acrodonta</taxon>
        <taxon>Agamidae</taxon>
        <taxon>Agaminae</taxon>
        <taxon>Phrynocephalus</taxon>
    </lineage>
</organism>
<feature type="domain" description="HTH La-type RNA-binding" evidence="4">
    <location>
        <begin position="98"/>
        <end position="195"/>
    </location>
</feature>
<dbReference type="OrthoDB" id="435402at2759"/>
<feature type="compositionally biased region" description="Polar residues" evidence="3">
    <location>
        <begin position="339"/>
        <end position="348"/>
    </location>
</feature>
<evidence type="ECO:0000256" key="3">
    <source>
        <dbReference type="SAM" id="MobiDB-lite"/>
    </source>
</evidence>
<evidence type="ECO:0000256" key="2">
    <source>
        <dbReference type="PROSITE-ProRule" id="PRU00332"/>
    </source>
</evidence>
<dbReference type="SUPFAM" id="SSF54928">
    <property type="entry name" value="RNA-binding domain, RBD"/>
    <property type="match status" value="1"/>
</dbReference>
<accession>A0A9Q0XEE0</accession>
<evidence type="ECO:0000313" key="5">
    <source>
        <dbReference type="EMBL" id="KAJ7311260.1"/>
    </source>
</evidence>
<keyword evidence="6" id="KW-1185">Reference proteome</keyword>
<dbReference type="CDD" id="cd12289">
    <property type="entry name" value="RRM_LARP6"/>
    <property type="match status" value="1"/>
</dbReference>
<reference evidence="5" key="1">
    <citation type="journal article" date="2023" name="DNA Res.">
        <title>Chromosome-level genome assembly of Phrynocephalus forsythii using third-generation DNA sequencing and Hi-C analysis.</title>
        <authorList>
            <person name="Qi Y."/>
            <person name="Zhao W."/>
            <person name="Zhao Y."/>
            <person name="Niu C."/>
            <person name="Cao S."/>
            <person name="Zhang Y."/>
        </authorList>
    </citation>
    <scope>NUCLEOTIDE SEQUENCE</scope>
    <source>
        <tissue evidence="5">Muscle</tissue>
    </source>
</reference>
<dbReference type="GO" id="GO:0005634">
    <property type="term" value="C:nucleus"/>
    <property type="evidence" value="ECO:0007669"/>
    <property type="project" value="TreeGrafter"/>
</dbReference>
<dbReference type="Pfam" id="PF05383">
    <property type="entry name" value="La"/>
    <property type="match status" value="1"/>
</dbReference>
<dbReference type="InterPro" id="IPR034880">
    <property type="entry name" value="LARP6_RRM"/>
</dbReference>
<dbReference type="InterPro" id="IPR006630">
    <property type="entry name" value="La_HTH"/>
</dbReference>
<dbReference type="InterPro" id="IPR035979">
    <property type="entry name" value="RBD_domain_sf"/>
</dbReference>
<dbReference type="Gene3D" id="1.10.10.10">
    <property type="entry name" value="Winged helix-like DNA-binding domain superfamily/Winged helix DNA-binding domain"/>
    <property type="match status" value="1"/>
</dbReference>
<dbReference type="PROSITE" id="PS50961">
    <property type="entry name" value="HTH_LA"/>
    <property type="match status" value="1"/>
</dbReference>
<dbReference type="InterPro" id="IPR036390">
    <property type="entry name" value="WH_DNA-bd_sf"/>
</dbReference>
<dbReference type="EMBL" id="JAPFRF010000014">
    <property type="protein sequence ID" value="KAJ7311260.1"/>
    <property type="molecule type" value="Genomic_DNA"/>
</dbReference>
<protein>
    <recommendedName>
        <fullName evidence="4">HTH La-type RNA-binding domain-containing protein</fullName>
    </recommendedName>
</protein>
<dbReference type="PANTHER" id="PTHR22792:SF71">
    <property type="entry name" value="LA-RELATED PROTEIN 6"/>
    <property type="match status" value="1"/>
</dbReference>
<name>A0A9Q0XEE0_9SAUR</name>
<dbReference type="SMART" id="SM00715">
    <property type="entry name" value="LA"/>
    <property type="match status" value="1"/>
</dbReference>
<dbReference type="Proteomes" id="UP001142489">
    <property type="component" value="Unassembled WGS sequence"/>
</dbReference>
<evidence type="ECO:0000256" key="1">
    <source>
        <dbReference type="ARBA" id="ARBA00022884"/>
    </source>
</evidence>
<proteinExistence type="predicted"/>
<dbReference type="Gene3D" id="3.30.70.330">
    <property type="match status" value="1"/>
</dbReference>
<dbReference type="InterPro" id="IPR045180">
    <property type="entry name" value="La_dom_prot"/>
</dbReference>
<dbReference type="InterPro" id="IPR012677">
    <property type="entry name" value="Nucleotide-bd_a/b_plait_sf"/>
</dbReference>